<feature type="compositionally biased region" description="Basic and acidic residues" evidence="2">
    <location>
        <begin position="462"/>
        <end position="471"/>
    </location>
</feature>
<feature type="region of interest" description="Disordered" evidence="2">
    <location>
        <begin position="717"/>
        <end position="774"/>
    </location>
</feature>
<feature type="compositionally biased region" description="Polar residues" evidence="2">
    <location>
        <begin position="58"/>
        <end position="67"/>
    </location>
</feature>
<dbReference type="Proteomes" id="UP001190700">
    <property type="component" value="Unassembled WGS sequence"/>
</dbReference>
<evidence type="ECO:0000256" key="2">
    <source>
        <dbReference type="SAM" id="MobiDB-lite"/>
    </source>
</evidence>
<feature type="region of interest" description="Disordered" evidence="2">
    <location>
        <begin position="27"/>
        <end position="142"/>
    </location>
</feature>
<keyword evidence="1" id="KW-0175">Coiled coil</keyword>
<organism evidence="3 4">
    <name type="scientific">Cymbomonas tetramitiformis</name>
    <dbReference type="NCBI Taxonomy" id="36881"/>
    <lineage>
        <taxon>Eukaryota</taxon>
        <taxon>Viridiplantae</taxon>
        <taxon>Chlorophyta</taxon>
        <taxon>Pyramimonadophyceae</taxon>
        <taxon>Pyramimonadales</taxon>
        <taxon>Pyramimonadaceae</taxon>
        <taxon>Cymbomonas</taxon>
    </lineage>
</organism>
<gene>
    <name evidence="3" type="ORF">CYMTET_23194</name>
</gene>
<evidence type="ECO:0000313" key="3">
    <source>
        <dbReference type="EMBL" id="KAK3268291.1"/>
    </source>
</evidence>
<accession>A0AAE0L169</accession>
<evidence type="ECO:0000256" key="1">
    <source>
        <dbReference type="SAM" id="Coils"/>
    </source>
</evidence>
<reference evidence="3 4" key="1">
    <citation type="journal article" date="2015" name="Genome Biol. Evol.">
        <title>Comparative Genomics of a Bacterivorous Green Alga Reveals Evolutionary Causalities and Consequences of Phago-Mixotrophic Mode of Nutrition.</title>
        <authorList>
            <person name="Burns J.A."/>
            <person name="Paasch A."/>
            <person name="Narechania A."/>
            <person name="Kim E."/>
        </authorList>
    </citation>
    <scope>NUCLEOTIDE SEQUENCE [LARGE SCALE GENOMIC DNA]</scope>
    <source>
        <strain evidence="3 4">PLY_AMNH</strain>
    </source>
</reference>
<feature type="compositionally biased region" description="Polar residues" evidence="2">
    <location>
        <begin position="919"/>
        <end position="934"/>
    </location>
</feature>
<feature type="coiled-coil region" evidence="1">
    <location>
        <begin position="682"/>
        <end position="709"/>
    </location>
</feature>
<name>A0AAE0L169_9CHLO</name>
<feature type="compositionally biased region" description="Polar residues" evidence="2">
    <location>
        <begin position="976"/>
        <end position="986"/>
    </location>
</feature>
<keyword evidence="4" id="KW-1185">Reference proteome</keyword>
<feature type="compositionally biased region" description="Low complexity" evidence="2">
    <location>
        <begin position="760"/>
        <end position="773"/>
    </location>
</feature>
<proteinExistence type="predicted"/>
<feature type="compositionally biased region" description="Basic and acidic residues" evidence="2">
    <location>
        <begin position="69"/>
        <end position="87"/>
    </location>
</feature>
<feature type="region of interest" description="Disordered" evidence="2">
    <location>
        <begin position="911"/>
        <end position="1022"/>
    </location>
</feature>
<feature type="region of interest" description="Disordered" evidence="2">
    <location>
        <begin position="362"/>
        <end position="506"/>
    </location>
</feature>
<dbReference type="EMBL" id="LGRX02011912">
    <property type="protein sequence ID" value="KAK3268291.1"/>
    <property type="molecule type" value="Genomic_DNA"/>
</dbReference>
<feature type="compositionally biased region" description="Low complexity" evidence="2">
    <location>
        <begin position="28"/>
        <end position="39"/>
    </location>
</feature>
<comment type="caution">
    <text evidence="3">The sequence shown here is derived from an EMBL/GenBank/DDBJ whole genome shotgun (WGS) entry which is preliminary data.</text>
</comment>
<dbReference type="AlphaFoldDB" id="A0AAE0L169"/>
<protein>
    <submittedName>
        <fullName evidence="3">Uncharacterized protein</fullName>
    </submittedName>
</protein>
<feature type="compositionally biased region" description="Polar residues" evidence="2">
    <location>
        <begin position="995"/>
        <end position="1015"/>
    </location>
</feature>
<evidence type="ECO:0000313" key="4">
    <source>
        <dbReference type="Proteomes" id="UP001190700"/>
    </source>
</evidence>
<feature type="coiled-coil region" evidence="1">
    <location>
        <begin position="519"/>
        <end position="567"/>
    </location>
</feature>
<sequence length="1089" mass="115261">MSEELEYCSTGEEDEISQAMRVSKRPLAAAGVAAATAAAARKKRSARPLTAGKGISSEDAQQLGGHQNSHRDEKLRERGGVRVKAAESMESEDSGSASPPRVPADFGENLKETSAGGKLTPQRPQKSSAGKPTGLAGRPRPTNNQLLYKAHFRWNHYSGPPETEGFKRPSSTEACASVTSAFLQVLRAIYFAERENRNVLKILSGNTRRTKVVALASGSHRVPDELRRHSLGDEDGNEYSTNLDRNRYGNDDQYLSTVIRYDLEFLGLCPGLVDVEIIDAKSRSSDALLISVGQAGCACGSDASSLPVISGRWGAANTRTVVVHNTVPVPLVSQPAPTFPKQVTRPTALGGIGMLLDAMAASGHGPPPSPMSPSPRALELLRHNFPPPREPSAVAGPSNMEGGSSGTDGSENVCQDVDTDELEAEAHAEDEQVEGPSLEKCKEKMEQAPVRDDVLVGSSPHCDIEGKENSYPKDPAAAQGSSCKRRKQSLSPTQRSHAAPSQAPGTDANLLAEAIARENSSLREALVNSNAECVQLRNENSQLAENLAQAERQNASLQCLIQEQVQAKEVTPMGERLDETKNTTEQTTEPATLADGSHRAVGGEQPSVSDPQQQCFQLRAEVAQLTASLAATQADAKQQVHEFMQALTSLQRQYIEQVKHSRELADEAGALRRGEREMAGHLQLLQQDLATSRLQLQESQDQCTQAEAELRRLRPVHSGASPSTAHPEQEAHRNVPEAGAESPSLFSQQPGTDARACSNVTTSVPSSTPECVPHSQVELRATKDAVPKEMAVSGAVSCSIENSPEAAVCMPAPSASMVAAAAGSSKSGAPPFPRTPMLLNVKAQMPAVQTATPAGNVVTASTINAAPRQSQLETSGSPKSPLLAAPVQVAKQWGAMSNAVKRPLAVKPMSVSSEMPGATGNSVRITCPTPTGTDPSMKAKWYAEQLRSTTFDGEEQTTRRHVDPEDESPSKRARKSATSAPSTTIPGTPPFSFEVTFQPTADSECGSPTASSSRPCNGGGRNESVVQVATDCDPALSSSSAIGSSMAGPDDAMCASLAPAKMHPEVVCHPHGHDLSAPTLMGQEGVLEA</sequence>
<feature type="compositionally biased region" description="Basic and acidic residues" evidence="2">
    <location>
        <begin position="437"/>
        <end position="454"/>
    </location>
</feature>